<protein>
    <submittedName>
        <fullName evidence="2">Superoxide dismutase family protein</fullName>
    </submittedName>
</protein>
<accession>A0A5P6N8G4</accession>
<dbReference type="AlphaFoldDB" id="A0A5P6N8G4"/>
<dbReference type="GO" id="GO:0005507">
    <property type="term" value="F:copper ion binding"/>
    <property type="evidence" value="ECO:0007669"/>
    <property type="project" value="InterPro"/>
</dbReference>
<gene>
    <name evidence="2" type="ORF">D0Y83_02240</name>
</gene>
<dbReference type="Pfam" id="PF00080">
    <property type="entry name" value="Sod_Cu"/>
    <property type="match status" value="1"/>
</dbReference>
<dbReference type="CDD" id="cd00305">
    <property type="entry name" value="Cu-Zn_Superoxide_Dismutase"/>
    <property type="match status" value="1"/>
</dbReference>
<dbReference type="EMBL" id="CP032228">
    <property type="protein sequence ID" value="QFI62218.1"/>
    <property type="molecule type" value="Genomic_DNA"/>
</dbReference>
<proteinExistence type="inferred from homology"/>
<dbReference type="PANTHER" id="PTHR10003">
    <property type="entry name" value="SUPEROXIDE DISMUTASE CU-ZN -RELATED"/>
    <property type="match status" value="1"/>
</dbReference>
<dbReference type="InterPro" id="IPR001424">
    <property type="entry name" value="SOD_Cu_Zn_dom"/>
</dbReference>
<dbReference type="PRINTS" id="PR00068">
    <property type="entry name" value="CUZNDISMTASE"/>
</dbReference>
<dbReference type="Proteomes" id="UP000325385">
    <property type="component" value="Chromosome"/>
</dbReference>
<dbReference type="Gene3D" id="2.60.40.200">
    <property type="entry name" value="Superoxide dismutase, copper/zinc binding domain"/>
    <property type="match status" value="1"/>
</dbReference>
<evidence type="ECO:0000313" key="3">
    <source>
        <dbReference type="Proteomes" id="UP000325385"/>
    </source>
</evidence>
<evidence type="ECO:0000256" key="1">
    <source>
        <dbReference type="ARBA" id="ARBA00010457"/>
    </source>
</evidence>
<evidence type="ECO:0000313" key="2">
    <source>
        <dbReference type="EMBL" id="QFI62218.1"/>
    </source>
</evidence>
<organism evidence="2 3">
    <name type="scientific">Qipengyuania flava</name>
    <dbReference type="NCBI Taxonomy" id="192812"/>
    <lineage>
        <taxon>Bacteria</taxon>
        <taxon>Pseudomonadati</taxon>
        <taxon>Pseudomonadota</taxon>
        <taxon>Alphaproteobacteria</taxon>
        <taxon>Sphingomonadales</taxon>
        <taxon>Erythrobacteraceae</taxon>
        <taxon>Qipengyuania</taxon>
    </lineage>
</organism>
<dbReference type="PROSITE" id="PS51257">
    <property type="entry name" value="PROKAR_LIPOPROTEIN"/>
    <property type="match status" value="1"/>
</dbReference>
<name>A0A5P6N8G4_9SPHN</name>
<dbReference type="GO" id="GO:0006801">
    <property type="term" value="P:superoxide metabolic process"/>
    <property type="evidence" value="ECO:0007669"/>
    <property type="project" value="InterPro"/>
</dbReference>
<dbReference type="SUPFAM" id="SSF49329">
    <property type="entry name" value="Cu,Zn superoxide dismutase-like"/>
    <property type="match status" value="1"/>
</dbReference>
<dbReference type="InterPro" id="IPR036423">
    <property type="entry name" value="SOD-like_Cu/Zn_dom_sf"/>
</dbReference>
<comment type="similarity">
    <text evidence="1">Belongs to the Cu-Zn superoxide dismutase family.</text>
</comment>
<dbReference type="InterPro" id="IPR024134">
    <property type="entry name" value="SOD_Cu/Zn_/chaperone"/>
</dbReference>
<reference evidence="3" key="1">
    <citation type="submission" date="2018-09" db="EMBL/GenBank/DDBJ databases">
        <title>Nocardia yunnanensis sp. nov., an actinomycete isolated from a soil sample.</title>
        <authorList>
            <person name="Zhang J."/>
        </authorList>
    </citation>
    <scope>NUCLEOTIDE SEQUENCE [LARGE SCALE GENOMIC DNA]</scope>
    <source>
        <strain evidence="3">21-3</strain>
    </source>
</reference>
<sequence length="178" mass="17809">MMSLSKIAVLATASAFAVAGCTTVDDLATDRVGQTTLQFANGLPAGTVQLLSNGQSVTVAVAATGMSPGEHGFHLHTTGKCTAPDFSSAGGHLNPGGETHGALSPGGKHLGDMPNLVIGENRSGSTQVELDGDARIVLENIFDADGTAVVVHAGADDYRTDPSGNAGSRIACGVLKPA</sequence>